<dbReference type="SUPFAM" id="SSF56322">
    <property type="entry name" value="ADC synthase"/>
    <property type="match status" value="1"/>
</dbReference>
<evidence type="ECO:0000256" key="1">
    <source>
        <dbReference type="ARBA" id="ARBA00000799"/>
    </source>
</evidence>
<keyword evidence="3 4" id="KW-0413">Isomerase</keyword>
<feature type="binding site" evidence="4">
    <location>
        <position position="447"/>
    </location>
    <ligand>
        <name>Mg(2+)</name>
        <dbReference type="ChEBI" id="CHEBI:18420"/>
    </ligand>
</feature>
<dbReference type="STRING" id="1472767.AOX59_00675"/>
<dbReference type="GO" id="GO:0008909">
    <property type="term" value="F:isochorismate synthase activity"/>
    <property type="evidence" value="ECO:0007669"/>
    <property type="project" value="UniProtKB-UniRule"/>
</dbReference>
<evidence type="ECO:0000256" key="3">
    <source>
        <dbReference type="ARBA" id="ARBA00023235"/>
    </source>
</evidence>
<dbReference type="EC" id="5.4.4.2" evidence="4"/>
<feature type="domain" description="Chorismate-utilising enzyme C-terminal" evidence="5">
    <location>
        <begin position="198"/>
        <end position="451"/>
    </location>
</feature>
<reference evidence="6 7" key="1">
    <citation type="submission" date="2016-01" db="EMBL/GenBank/DDBJ databases">
        <title>Complete genome sequence of strain Lentibacillus amyloliquefaciens LAM0015T isolated from saline sediment.</title>
        <authorList>
            <person name="Wang J.-L."/>
            <person name="He M.-X."/>
        </authorList>
    </citation>
    <scope>NUCLEOTIDE SEQUENCE [LARGE SCALE GENOMIC DNA]</scope>
    <source>
        <strain evidence="6 7">LAM0015</strain>
    </source>
</reference>
<evidence type="ECO:0000259" key="5">
    <source>
        <dbReference type="Pfam" id="PF00425"/>
    </source>
</evidence>
<dbReference type="InterPro" id="IPR034681">
    <property type="entry name" value="MenF"/>
</dbReference>
<gene>
    <name evidence="4" type="primary">menF</name>
    <name evidence="6" type="ORF">AOX59_00675</name>
</gene>
<dbReference type="Gene3D" id="3.60.120.10">
    <property type="entry name" value="Anthranilate synthase"/>
    <property type="match status" value="1"/>
</dbReference>
<comment type="catalytic activity">
    <reaction evidence="1 4">
        <text>chorismate = isochorismate</text>
        <dbReference type="Rhea" id="RHEA:18985"/>
        <dbReference type="ChEBI" id="CHEBI:29748"/>
        <dbReference type="ChEBI" id="CHEBI:29780"/>
        <dbReference type="EC" id="5.4.4.2"/>
    </reaction>
</comment>
<comment type="similarity">
    <text evidence="2 4">Belongs to the isochorismate synthase family.</text>
</comment>
<keyword evidence="4" id="KW-0479">Metal-binding</keyword>
<comment type="pathway">
    <text evidence="4">Quinol/quinone metabolism; menaquinone biosynthesis.</text>
</comment>
<dbReference type="InterPro" id="IPR015890">
    <property type="entry name" value="Chorismate_C"/>
</dbReference>
<dbReference type="PANTHER" id="PTHR42839">
    <property type="entry name" value="ISOCHORISMATE SYNTHASE ENTC"/>
    <property type="match status" value="1"/>
</dbReference>
<dbReference type="HAMAP" id="MF_01935">
    <property type="entry name" value="MenF"/>
    <property type="match status" value="1"/>
</dbReference>
<feature type="active site" description="Proton donor" evidence="4">
    <location>
        <position position="268"/>
    </location>
</feature>
<dbReference type="AlphaFoldDB" id="A0A0U4G3Q4"/>
<dbReference type="EMBL" id="CP013862">
    <property type="protein sequence ID" value="ALX47242.1"/>
    <property type="molecule type" value="Genomic_DNA"/>
</dbReference>
<dbReference type="InterPro" id="IPR005801">
    <property type="entry name" value="ADC_synthase"/>
</dbReference>
<dbReference type="GO" id="GO:0009234">
    <property type="term" value="P:menaquinone biosynthetic process"/>
    <property type="evidence" value="ECO:0007669"/>
    <property type="project" value="UniProtKB-UniRule"/>
</dbReference>
<dbReference type="GO" id="GO:0009697">
    <property type="term" value="P:salicylic acid biosynthetic process"/>
    <property type="evidence" value="ECO:0007669"/>
    <property type="project" value="TreeGrafter"/>
</dbReference>
<comment type="cofactor">
    <cofactor evidence="4">
        <name>Mg(2+)</name>
        <dbReference type="ChEBI" id="CHEBI:18420"/>
    </cofactor>
</comment>
<dbReference type="Proteomes" id="UP000050331">
    <property type="component" value="Chromosome"/>
</dbReference>
<evidence type="ECO:0000256" key="2">
    <source>
        <dbReference type="ARBA" id="ARBA00005297"/>
    </source>
</evidence>
<organism evidence="6 7">
    <name type="scientific">Lentibacillus amyloliquefaciens</name>
    <dbReference type="NCBI Taxonomy" id="1472767"/>
    <lineage>
        <taxon>Bacteria</taxon>
        <taxon>Bacillati</taxon>
        <taxon>Bacillota</taxon>
        <taxon>Bacilli</taxon>
        <taxon>Bacillales</taxon>
        <taxon>Bacillaceae</taxon>
        <taxon>Lentibacillus</taxon>
    </lineage>
</organism>
<dbReference type="UniPathway" id="UPA00079"/>
<dbReference type="GO" id="GO:0000287">
    <property type="term" value="F:magnesium ion binding"/>
    <property type="evidence" value="ECO:0007669"/>
    <property type="project" value="UniProtKB-UniRule"/>
</dbReference>
<dbReference type="RefSeq" id="WP_068440391.1">
    <property type="nucleotide sequence ID" value="NZ_CP013862.1"/>
</dbReference>
<comment type="function">
    <text evidence="4">Catalyzes the conversion of chorismate to isochorismate.</text>
</comment>
<dbReference type="UniPathway" id="UPA01057">
    <property type="reaction ID" value="UER00163"/>
</dbReference>
<dbReference type="NCBIfam" id="TIGR00543">
    <property type="entry name" value="isochor_syn"/>
    <property type="match status" value="1"/>
</dbReference>
<dbReference type="KEGG" id="lao:AOX59_00675"/>
<feature type="binding site" evidence="4">
    <location>
        <position position="312"/>
    </location>
    <ligand>
        <name>Mg(2+)</name>
        <dbReference type="ChEBI" id="CHEBI:18420"/>
    </ligand>
</feature>
<comment type="pathway">
    <text evidence="4">Quinol/quinone metabolism; 1,4-dihydroxy-2-naphthoate biosynthesis; 1,4-dihydroxy-2-naphthoate from chorismate: step 1/7.</text>
</comment>
<keyword evidence="4" id="KW-0474">Menaquinone biosynthesis</keyword>
<evidence type="ECO:0000256" key="4">
    <source>
        <dbReference type="HAMAP-Rule" id="MF_01935"/>
    </source>
</evidence>
<proteinExistence type="inferred from homology"/>
<name>A0A0U4G3Q4_9BACI</name>
<feature type="active site" description="Proton acceptor" evidence="4">
    <location>
        <position position="219"/>
    </location>
</feature>
<dbReference type="InterPro" id="IPR004561">
    <property type="entry name" value="IsoChor_synthase"/>
</dbReference>
<evidence type="ECO:0000313" key="7">
    <source>
        <dbReference type="Proteomes" id="UP000050331"/>
    </source>
</evidence>
<keyword evidence="4" id="KW-0460">Magnesium</keyword>
<evidence type="ECO:0000313" key="6">
    <source>
        <dbReference type="EMBL" id="ALX47242.1"/>
    </source>
</evidence>
<protein>
    <recommendedName>
        <fullName evidence="4">Isochorismate synthase MenF</fullName>
        <ecNumber evidence="4">5.4.4.2</ecNumber>
    </recommendedName>
    <alternativeName>
        <fullName evidence="4">Isochorismate mutase</fullName>
    </alternativeName>
</protein>
<accession>A0A0U4G3Q4</accession>
<keyword evidence="7" id="KW-1185">Reference proteome</keyword>
<dbReference type="PANTHER" id="PTHR42839:SF1">
    <property type="entry name" value="ISOCHORISMATE SYNTHASE MENF"/>
    <property type="match status" value="1"/>
</dbReference>
<sequence length="467" mass="52551">MLEVKETGLQSMLEKAISEAKENHTARMISMTKKVNKTNPLLFIEAGKKLSVDRTFWSSTSENFSIAGIGCAHEINAKSNRMEEAEEAWQKLRDEAIIHNPYKTSGTGLVTMGGMSFDPLMQKTSLWKNFSHLSLTIPEMLLTQSDDNCYLTTNVKVNADDQAAELAQRLNKMERMLLNPSINLPGEVGIEMKQEIDPETWKQTVTYATDYIKQNYAKKIVLARKLFVKLSDEAAVSSVLKKLIEQQPNSYVFAFERNGDCFLGASPERLVKQENDEVLSTCLAGTAPRGKTKEEDDRIAHSLLYDEKNRSEHDFVVKMIRQSMEHYCRAVNVPDKPVIYPLKNLQHLYTPVTAVLNERYSIFDIIERLHPTPALGGVPRDESLAFIREHEQLDRGWYGAPVGWMDSNRNGEFAVAIRSGLIQGDKASLFAGCGIVQDSNPDEEYKETGIKFLPMLSVLGGGNHESH</sequence>
<dbReference type="Pfam" id="PF00425">
    <property type="entry name" value="Chorismate_bind"/>
    <property type="match status" value="1"/>
</dbReference>
<dbReference type="OrthoDB" id="9803598at2"/>